<organism evidence="5 6">
    <name type="scientific">Roseicyclus persicicus</name>
    <dbReference type="NCBI Taxonomy" id="2650661"/>
    <lineage>
        <taxon>Bacteria</taxon>
        <taxon>Pseudomonadati</taxon>
        <taxon>Pseudomonadota</taxon>
        <taxon>Alphaproteobacteria</taxon>
        <taxon>Rhodobacterales</taxon>
        <taxon>Roseobacteraceae</taxon>
        <taxon>Roseicyclus</taxon>
    </lineage>
</organism>
<comment type="caution">
    <text evidence="5">The sequence shown here is derived from an EMBL/GenBank/DDBJ whole genome shotgun (WGS) entry which is preliminary data.</text>
</comment>
<evidence type="ECO:0000256" key="1">
    <source>
        <dbReference type="ARBA" id="ARBA00010996"/>
    </source>
</evidence>
<protein>
    <submittedName>
        <fullName evidence="5">SCO family protein</fullName>
    </submittedName>
</protein>
<feature type="binding site" evidence="3">
    <location>
        <position position="87"/>
    </location>
    <ligand>
        <name>Cu cation</name>
        <dbReference type="ChEBI" id="CHEBI:23378"/>
    </ligand>
</feature>
<dbReference type="Gene3D" id="3.40.30.10">
    <property type="entry name" value="Glutaredoxin"/>
    <property type="match status" value="1"/>
</dbReference>
<dbReference type="PANTHER" id="PTHR12151:SF25">
    <property type="entry name" value="LINALOOL DEHYDRATASE_ISOMERASE DOMAIN-CONTAINING PROTEIN"/>
    <property type="match status" value="1"/>
</dbReference>
<dbReference type="SUPFAM" id="SSF52833">
    <property type="entry name" value="Thioredoxin-like"/>
    <property type="match status" value="1"/>
</dbReference>
<keyword evidence="4" id="KW-1015">Disulfide bond</keyword>
<dbReference type="Proteomes" id="UP000526408">
    <property type="component" value="Unassembled WGS sequence"/>
</dbReference>
<name>A0A7X6GZJ5_9RHOB</name>
<accession>A0A7X6GZJ5</accession>
<evidence type="ECO:0000256" key="4">
    <source>
        <dbReference type="PIRSR" id="PIRSR603782-2"/>
    </source>
</evidence>
<dbReference type="AlphaFoldDB" id="A0A7X6GZJ5"/>
<reference evidence="5 6" key="1">
    <citation type="submission" date="2020-04" db="EMBL/GenBank/DDBJ databases">
        <authorList>
            <person name="Yoon J."/>
        </authorList>
    </citation>
    <scope>NUCLEOTIDE SEQUENCE [LARGE SCALE GENOMIC DNA]</scope>
    <source>
        <strain evidence="5 6">KMU-115</strain>
    </source>
</reference>
<dbReference type="CDD" id="cd02968">
    <property type="entry name" value="SCO"/>
    <property type="match status" value="1"/>
</dbReference>
<keyword evidence="2 3" id="KW-0186">Copper</keyword>
<dbReference type="Pfam" id="PF02630">
    <property type="entry name" value="SCO1-SenC"/>
    <property type="match status" value="1"/>
</dbReference>
<dbReference type="PANTHER" id="PTHR12151">
    <property type="entry name" value="ELECTRON TRANSPORT PROTIN SCO1/SENC FAMILY MEMBER"/>
    <property type="match status" value="1"/>
</dbReference>
<keyword evidence="6" id="KW-1185">Reference proteome</keyword>
<dbReference type="InterPro" id="IPR036249">
    <property type="entry name" value="Thioredoxin-like_sf"/>
</dbReference>
<keyword evidence="3" id="KW-0479">Metal-binding</keyword>
<proteinExistence type="inferred from homology"/>
<sequence length="214" mass="22960">MMTRTYALASAALIGTLILGAGVAVWLGQVQRAASDDPFGQCRASNVAGGAGQIGGPFTLVSETGETVTDADVITQPTLVYFGYTFCPDVCPLDTVRNAEAVDILAGDGYDVLPVMISVDPTRDTPEVMAAFTDNVHPAMLGLTGTPEQTDAAARAYRVYYRINREGDDPYYLVDHSAFTYLVLPGHGFVEFFNRETPPQEMAERTECFLDAAG</sequence>
<feature type="binding site" evidence="3">
    <location>
        <position position="91"/>
    </location>
    <ligand>
        <name>Cu cation</name>
        <dbReference type="ChEBI" id="CHEBI:23378"/>
    </ligand>
</feature>
<comment type="similarity">
    <text evidence="1">Belongs to the SCO1/2 family.</text>
</comment>
<evidence type="ECO:0000256" key="2">
    <source>
        <dbReference type="ARBA" id="ARBA00023008"/>
    </source>
</evidence>
<dbReference type="FunFam" id="3.40.30.10:FF:000013">
    <property type="entry name" value="Blast:Protein SCO1 homolog, mitochondrial"/>
    <property type="match status" value="1"/>
</dbReference>
<dbReference type="GO" id="GO:0046872">
    <property type="term" value="F:metal ion binding"/>
    <property type="evidence" value="ECO:0007669"/>
    <property type="project" value="UniProtKB-KW"/>
</dbReference>
<evidence type="ECO:0000256" key="3">
    <source>
        <dbReference type="PIRSR" id="PIRSR603782-1"/>
    </source>
</evidence>
<dbReference type="InterPro" id="IPR003782">
    <property type="entry name" value="SCO1/SenC"/>
</dbReference>
<evidence type="ECO:0000313" key="6">
    <source>
        <dbReference type="Proteomes" id="UP000526408"/>
    </source>
</evidence>
<gene>
    <name evidence="5" type="ORF">HCU73_11835</name>
</gene>
<feature type="disulfide bond" description="Redox-active" evidence="4">
    <location>
        <begin position="87"/>
        <end position="91"/>
    </location>
</feature>
<dbReference type="EMBL" id="JAAZQQ010000003">
    <property type="protein sequence ID" value="NKX45279.1"/>
    <property type="molecule type" value="Genomic_DNA"/>
</dbReference>
<feature type="binding site" evidence="3">
    <location>
        <position position="176"/>
    </location>
    <ligand>
        <name>Cu cation</name>
        <dbReference type="ChEBI" id="CHEBI:23378"/>
    </ligand>
</feature>
<evidence type="ECO:0000313" key="5">
    <source>
        <dbReference type="EMBL" id="NKX45279.1"/>
    </source>
</evidence>